<accession>A0ABP9YAA3</accession>
<proteinExistence type="predicted"/>
<reference evidence="3 4" key="1">
    <citation type="submission" date="2024-04" db="EMBL/GenBank/DDBJ databases">
        <title>genome sequences of Mucor flavus KT1a and Helicostylum pulchrum KT1b strains isolation_sourced from the surface of a dry-aged beef.</title>
        <authorList>
            <person name="Toyotome T."/>
            <person name="Hosono M."/>
            <person name="Torimaru M."/>
            <person name="Fukuda K."/>
            <person name="Mikami N."/>
        </authorList>
    </citation>
    <scope>NUCLEOTIDE SEQUENCE [LARGE SCALE GENOMIC DNA]</scope>
    <source>
        <strain evidence="3 4">KT1b</strain>
    </source>
</reference>
<evidence type="ECO:0000256" key="2">
    <source>
        <dbReference type="SAM" id="Phobius"/>
    </source>
</evidence>
<evidence type="ECO:0000313" key="3">
    <source>
        <dbReference type="EMBL" id="GAA5803877.1"/>
    </source>
</evidence>
<protein>
    <submittedName>
        <fullName evidence="3">Uncharacterized protein</fullName>
    </submittedName>
</protein>
<organism evidence="3 4">
    <name type="scientific">Helicostylum pulchrum</name>
    <dbReference type="NCBI Taxonomy" id="562976"/>
    <lineage>
        <taxon>Eukaryota</taxon>
        <taxon>Fungi</taxon>
        <taxon>Fungi incertae sedis</taxon>
        <taxon>Mucoromycota</taxon>
        <taxon>Mucoromycotina</taxon>
        <taxon>Mucoromycetes</taxon>
        <taxon>Mucorales</taxon>
        <taxon>Mucorineae</taxon>
        <taxon>Mucoraceae</taxon>
        <taxon>Helicostylum</taxon>
    </lineage>
</organism>
<gene>
    <name evidence="3" type="ORF">HPULCUR_009362</name>
</gene>
<dbReference type="EMBL" id="BAABUJ010000031">
    <property type="protein sequence ID" value="GAA5803877.1"/>
    <property type="molecule type" value="Genomic_DNA"/>
</dbReference>
<feature type="compositionally biased region" description="Low complexity" evidence="1">
    <location>
        <begin position="93"/>
        <end position="107"/>
    </location>
</feature>
<keyword evidence="2" id="KW-0472">Membrane</keyword>
<feature type="transmembrane region" description="Helical" evidence="2">
    <location>
        <begin position="135"/>
        <end position="153"/>
    </location>
</feature>
<keyword evidence="4" id="KW-1185">Reference proteome</keyword>
<dbReference type="Proteomes" id="UP001476247">
    <property type="component" value="Unassembled WGS sequence"/>
</dbReference>
<keyword evidence="2" id="KW-1133">Transmembrane helix</keyword>
<evidence type="ECO:0000313" key="4">
    <source>
        <dbReference type="Proteomes" id="UP001476247"/>
    </source>
</evidence>
<name>A0ABP9YAA3_9FUNG</name>
<keyword evidence="2" id="KW-0812">Transmembrane</keyword>
<evidence type="ECO:0000256" key="1">
    <source>
        <dbReference type="SAM" id="MobiDB-lite"/>
    </source>
</evidence>
<comment type="caution">
    <text evidence="3">The sequence shown here is derived from an EMBL/GenBank/DDBJ whole genome shotgun (WGS) entry which is preliminary data.</text>
</comment>
<feature type="region of interest" description="Disordered" evidence="1">
    <location>
        <begin position="93"/>
        <end position="116"/>
    </location>
</feature>
<sequence>MSLNLTQITLESVGNCLINTVSTSGGILSYATACIGADAVNASSVECYSISTTIDSTCDSILQAGINVDIGFECSNTCQVSLPATHFASATTTNSIPSSSSVSVETSDAPTHPGFSTNPPFQVATYTLGNTATNIYPTSFTIITFCIVFLFFIK</sequence>